<dbReference type="Proteomes" id="UP000675881">
    <property type="component" value="Chromosome 7"/>
</dbReference>
<dbReference type="AlphaFoldDB" id="A0A7R8D1M7"/>
<sequence length="308" mass="35254">MNWDEVLQYLDELSDNEDLVVQNQNITEVYTEPPINVNKCNSDVDSDDEKDPSIVSVSGNQFLSPASFVVKGVRKGGIDVEQNHKKKYPEVQFFKLIVKEAKSYKKFWKIKTIRQIKETKIAKENHMNNWQDKNIQNEENFSSWYLPQLVRNLNESPTSMFELFKTLTTFDSSYNKGIGLGGSVIMIPVSKLPKVPDSNYHIVNFTTFFTSPWLLRLLKENGITATGTLRANRTENAPLIAIDEMKKGSRGISDIVNDNQYNVTLVRWNDNKVVTVASTLYGKEPMKKTSRYIKDKGGRVYIVQPNVI</sequence>
<keyword evidence="3" id="KW-1185">Reference proteome</keyword>
<feature type="domain" description="PiggyBac transposable element-derived protein" evidence="1">
    <location>
        <begin position="198"/>
        <end position="295"/>
    </location>
</feature>
<dbReference type="GO" id="GO:0043565">
    <property type="term" value="F:sequence-specific DNA binding"/>
    <property type="evidence" value="ECO:0007669"/>
    <property type="project" value="TreeGrafter"/>
</dbReference>
<evidence type="ECO:0000259" key="1">
    <source>
        <dbReference type="Pfam" id="PF13843"/>
    </source>
</evidence>
<reference evidence="2" key="1">
    <citation type="submission" date="2021-02" db="EMBL/GenBank/DDBJ databases">
        <authorList>
            <person name="Bekaert M."/>
        </authorList>
    </citation>
    <scope>NUCLEOTIDE SEQUENCE</scope>
    <source>
        <strain evidence="2">IoA-00</strain>
    </source>
</reference>
<evidence type="ECO:0000313" key="3">
    <source>
        <dbReference type="Proteomes" id="UP000675881"/>
    </source>
</evidence>
<dbReference type="Pfam" id="PF13843">
    <property type="entry name" value="DDE_Tnp_1_7"/>
    <property type="match status" value="1"/>
</dbReference>
<organism evidence="2 3">
    <name type="scientific">Lepeophtheirus salmonis</name>
    <name type="common">Salmon louse</name>
    <name type="synonym">Caligus salmonis</name>
    <dbReference type="NCBI Taxonomy" id="72036"/>
    <lineage>
        <taxon>Eukaryota</taxon>
        <taxon>Metazoa</taxon>
        <taxon>Ecdysozoa</taxon>
        <taxon>Arthropoda</taxon>
        <taxon>Crustacea</taxon>
        <taxon>Multicrustacea</taxon>
        <taxon>Hexanauplia</taxon>
        <taxon>Copepoda</taxon>
        <taxon>Siphonostomatoida</taxon>
        <taxon>Caligidae</taxon>
        <taxon>Lepeophtheirus</taxon>
    </lineage>
</organism>
<proteinExistence type="predicted"/>
<dbReference type="OrthoDB" id="10057240at2759"/>
<evidence type="ECO:0000313" key="2">
    <source>
        <dbReference type="EMBL" id="CAF2997205.1"/>
    </source>
</evidence>
<dbReference type="PANTHER" id="PTHR47055">
    <property type="entry name" value="DDE_TNP_1_7 DOMAIN-CONTAINING PROTEIN"/>
    <property type="match status" value="1"/>
</dbReference>
<dbReference type="PANTHER" id="PTHR47055:SF3">
    <property type="entry name" value="PHORBOL-ESTER_DAG-TYPE DOMAIN-CONTAINING PROTEIN"/>
    <property type="match status" value="1"/>
</dbReference>
<gene>
    <name evidence="2" type="ORF">LSAA_13440</name>
</gene>
<accession>A0A7R8D1M7</accession>
<dbReference type="InterPro" id="IPR029526">
    <property type="entry name" value="PGBD"/>
</dbReference>
<name>A0A7R8D1M7_LEPSM</name>
<protein>
    <submittedName>
        <fullName evidence="2">(salmon louse) hypothetical protein</fullName>
    </submittedName>
</protein>
<dbReference type="InterPro" id="IPR052638">
    <property type="entry name" value="PiggyBac_TE-derived"/>
</dbReference>
<dbReference type="EMBL" id="HG994586">
    <property type="protein sequence ID" value="CAF2997205.1"/>
    <property type="molecule type" value="Genomic_DNA"/>
</dbReference>